<name>A0A1H6I5R8_9EURY</name>
<reference evidence="2 3" key="1">
    <citation type="submission" date="2016-10" db="EMBL/GenBank/DDBJ databases">
        <authorList>
            <person name="de Groot N.N."/>
        </authorList>
    </citation>
    <scope>NUCLEOTIDE SEQUENCE [LARGE SCALE GENOMIC DNA]</scope>
    <source>
        <strain evidence="2 3">IBRC-M10418</strain>
    </source>
</reference>
<feature type="coiled-coil region" evidence="1">
    <location>
        <begin position="214"/>
        <end position="292"/>
    </location>
</feature>
<proteinExistence type="predicted"/>
<dbReference type="EMBL" id="FNWU01000001">
    <property type="protein sequence ID" value="SEH41741.1"/>
    <property type="molecule type" value="Genomic_DNA"/>
</dbReference>
<keyword evidence="3" id="KW-1185">Reference proteome</keyword>
<protein>
    <submittedName>
        <fullName evidence="2">Uncharacterized protein</fullName>
    </submittedName>
</protein>
<sequence length="388" mass="43541">MTDAALAVTQSAVEAVTERYIESLGGAVEKRETRWEVTIPDDADTELPAGSLSVRCGNDLEADAAGASLHPESEFFQRLLGDASERCPTGKLSMATDQAEVAVPQWLHGNDVEVRRARFTPYYDRSAVVVLFTVSVETVSEYQREFLRACAIDRRSENRLPALEAAFLRTTSVTTETTERTSRSSLTESEARSLLDTARDQLLETVQTEIDDVHRKASSAADAELEEYRRLQQQRIRELETERSKLSSKVDELSETINDGDQKSHVEALQERKEVNTETERVTSELRDLRERRDHGFPHKQGEIRDRHALDVRVNPLTITEVEYERGELDVELTHDGVTRTVTVGYGSGIGITDDRRCSSCDRVFSAENPVTTIKNSLRCRRCTSSTG</sequence>
<dbReference type="STRING" id="1267564.SAMN05192561_101821"/>
<dbReference type="Proteomes" id="UP000199215">
    <property type="component" value="Unassembled WGS sequence"/>
</dbReference>
<evidence type="ECO:0000256" key="1">
    <source>
        <dbReference type="SAM" id="Coils"/>
    </source>
</evidence>
<keyword evidence="1" id="KW-0175">Coiled coil</keyword>
<gene>
    <name evidence="2" type="ORF">SAMN05192561_101821</name>
</gene>
<evidence type="ECO:0000313" key="3">
    <source>
        <dbReference type="Proteomes" id="UP000199215"/>
    </source>
</evidence>
<accession>A0A1H6I5R8</accession>
<dbReference type="RefSeq" id="WP_092814607.1">
    <property type="nucleotide sequence ID" value="NZ_FNWU01000001.1"/>
</dbReference>
<dbReference type="OrthoDB" id="162956at2157"/>
<evidence type="ECO:0000313" key="2">
    <source>
        <dbReference type="EMBL" id="SEH41741.1"/>
    </source>
</evidence>
<organism evidence="2 3">
    <name type="scientific">Halopenitus malekzadehii</name>
    <dbReference type="NCBI Taxonomy" id="1267564"/>
    <lineage>
        <taxon>Archaea</taxon>
        <taxon>Methanobacteriati</taxon>
        <taxon>Methanobacteriota</taxon>
        <taxon>Stenosarchaea group</taxon>
        <taxon>Halobacteria</taxon>
        <taxon>Halobacteriales</taxon>
        <taxon>Haloferacaceae</taxon>
        <taxon>Halopenitus</taxon>
    </lineage>
</organism>
<dbReference type="AlphaFoldDB" id="A0A1H6I5R8"/>